<feature type="coiled-coil region" evidence="2">
    <location>
        <begin position="269"/>
        <end position="342"/>
    </location>
</feature>
<evidence type="ECO:0000313" key="5">
    <source>
        <dbReference type="EMBL" id="KAG8465288.1"/>
    </source>
</evidence>
<dbReference type="OMA" id="PRPNAYV"/>
<dbReference type="Pfam" id="PF21771">
    <property type="entry name" value="CFAP58_CC"/>
    <property type="match status" value="1"/>
</dbReference>
<name>A0A8J5XE85_DIALT</name>
<comment type="caution">
    <text evidence="5">The sequence shown here is derived from an EMBL/GenBank/DDBJ whole genome shotgun (WGS) entry which is preliminary data.</text>
</comment>
<dbReference type="EMBL" id="JAGTXO010000010">
    <property type="protein sequence ID" value="KAG8465288.1"/>
    <property type="molecule type" value="Genomic_DNA"/>
</dbReference>
<feature type="domain" description="Cilia- and flagella-associated protein 58 central coiled coil" evidence="4">
    <location>
        <begin position="378"/>
        <end position="669"/>
    </location>
</feature>
<dbReference type="PANTHER" id="PTHR32083">
    <property type="entry name" value="CILIA AND FLAGELLA-ASSOCIATED PROTEIN 58-RELATED"/>
    <property type="match status" value="1"/>
</dbReference>
<keyword evidence="1 2" id="KW-0175">Coiled coil</keyword>
<dbReference type="PANTHER" id="PTHR32083:SF34">
    <property type="entry name" value="COILED-COIL DOMAIN-CONTAINING PROTEIN 146"/>
    <property type="match status" value="1"/>
</dbReference>
<feature type="coiled-coil region" evidence="2">
    <location>
        <begin position="584"/>
        <end position="611"/>
    </location>
</feature>
<dbReference type="AlphaFoldDB" id="A0A8J5XE85"/>
<dbReference type="Proteomes" id="UP000751190">
    <property type="component" value="Unassembled WGS sequence"/>
</dbReference>
<organism evidence="5 6">
    <name type="scientific">Diacronema lutheri</name>
    <name type="common">Unicellular marine alga</name>
    <name type="synonym">Monochrysis lutheri</name>
    <dbReference type="NCBI Taxonomy" id="2081491"/>
    <lineage>
        <taxon>Eukaryota</taxon>
        <taxon>Haptista</taxon>
        <taxon>Haptophyta</taxon>
        <taxon>Pavlovophyceae</taxon>
        <taxon>Pavlovales</taxon>
        <taxon>Pavlovaceae</taxon>
        <taxon>Diacronema</taxon>
    </lineage>
</organism>
<evidence type="ECO:0000259" key="4">
    <source>
        <dbReference type="Pfam" id="PF21771"/>
    </source>
</evidence>
<accession>A0A8J5XE85</accession>
<evidence type="ECO:0000313" key="6">
    <source>
        <dbReference type="Proteomes" id="UP000751190"/>
    </source>
</evidence>
<feature type="region of interest" description="Disordered" evidence="3">
    <location>
        <begin position="699"/>
        <end position="723"/>
    </location>
</feature>
<feature type="coiled-coil region" evidence="2">
    <location>
        <begin position="55"/>
        <end position="85"/>
    </location>
</feature>
<evidence type="ECO:0000256" key="2">
    <source>
        <dbReference type="SAM" id="Coils"/>
    </source>
</evidence>
<gene>
    <name evidence="5" type="ORF">KFE25_002595</name>
</gene>
<keyword evidence="6" id="KW-1185">Reference proteome</keyword>
<dbReference type="GO" id="GO:0005856">
    <property type="term" value="C:cytoskeleton"/>
    <property type="evidence" value="ECO:0007669"/>
    <property type="project" value="TreeGrafter"/>
</dbReference>
<evidence type="ECO:0000256" key="1">
    <source>
        <dbReference type="ARBA" id="ARBA00023054"/>
    </source>
</evidence>
<dbReference type="OrthoDB" id="10262929at2759"/>
<feature type="region of interest" description="Disordered" evidence="3">
    <location>
        <begin position="182"/>
        <end position="201"/>
    </location>
</feature>
<proteinExistence type="predicted"/>
<dbReference type="InterPro" id="IPR049270">
    <property type="entry name" value="CFAP58_CC"/>
</dbReference>
<feature type="coiled-coil region" evidence="2">
    <location>
        <begin position="409"/>
        <end position="468"/>
    </location>
</feature>
<protein>
    <recommendedName>
        <fullName evidence="4">Cilia- and flagella-associated protein 58 central coiled coil domain-containing protein</fullName>
    </recommendedName>
</protein>
<evidence type="ECO:0000256" key="3">
    <source>
        <dbReference type="SAM" id="MobiDB-lite"/>
    </source>
</evidence>
<reference evidence="5" key="1">
    <citation type="submission" date="2021-05" db="EMBL/GenBank/DDBJ databases">
        <title>The genome of the haptophyte Pavlova lutheri (Diacronema luteri, Pavlovales) - a model for lipid biosynthesis in eukaryotic algae.</title>
        <authorList>
            <person name="Hulatt C.J."/>
            <person name="Posewitz M.C."/>
        </authorList>
    </citation>
    <scope>NUCLEOTIDE SEQUENCE</scope>
    <source>
        <strain evidence="5">NIVA-4/92</strain>
    </source>
</reference>
<sequence length="929" mass="104384">MALVVGGGGDVTDIANSPAYAHLDALVSAGDLRDAQASLYKAKYAKLHDVVLRTYDHEKNLLRRAKQLNQELLAEKMKLDKATTRAQEDSDAIVALRDELGKGGAEMSAREDKEATLQLEVDSLNKQKNDLERDAAAKEKLQNELLQPQIEALERATDEAAAELARQQGVLVRLQADRKQLHERMGESRAQRSAAEAERNHDNAAFVKVRSEPDKLKKQADVVAGAANALETDVARLAQTIAHVDGEATLQARRRKELDEQRTEHAVAAERARSLADGKERECEQVAKRLELARDETSSAEVDRVRLELEQKALALELKREQDGLNRRVKDYNAALKRLRRAELATQAAQTLVPHEQLQLQEAARQLGAKRAEKAQQLAAIEEVRREVDIFINNFLKQEDTEKDQLLWLRQLQAEVVDYQRELSALQENDRAMHARIAELNAAREAKAREAAKALQQTRHAHEELKVRQLVLLDLGKRHGEIRAQLADFGALYDLVKNDRNKYVHLIQASGQGLAEMREKLKILHNEVDILRRESAQKDGAFSKEHLEHQSSTYARDALRAELNKANGALIEQAVLSKQQAEEVRNLNGIINAIEADMLRLKRQYEVAVEDRNYTGIQLIDRNDELCILHEKAHVQRDTLTRGELQLHARTDEVRALDLELARLVRDSEAIRRLIPQMPAYEEELLSLQAQLHAEKARADKLSRDLESPDNEKRSRRLEGRDPEPEALAAKIALLDERLNDKKEQLLEKELVLDEVTSLANRLRKQAIERREGMLELAQQVNEAQSRVKTVTRKMMAAVSELSMYQATSIKLTHDNAAQHQLLQAAHRRLENGEPPTDEVADEWARYSAQLDRNHDDAMAAAAAGAAGSDGIATAGVLVATTAEARPNAYIPDDLGIPKPYGASAPFKPTELGSSMRHIRRPVPREIDI</sequence>